<sequence>MFITSFGEQNITYKCCSNFLIHLSYILLIVNNIYYLLSAPPSSSNKVFNHMTLIIDVSKDVSKYT</sequence>
<name>A0A857IMY4_ACIHA</name>
<accession>A0A857IMY4</accession>
<dbReference type="AlphaFoldDB" id="A0A857IMY4"/>
<feature type="transmembrane region" description="Helical" evidence="1">
    <location>
        <begin position="19"/>
        <end position="37"/>
    </location>
</feature>
<evidence type="ECO:0000313" key="2">
    <source>
        <dbReference type="EMBL" id="QHI14355.1"/>
    </source>
</evidence>
<evidence type="ECO:0000313" key="3">
    <source>
        <dbReference type="Proteomes" id="UP000463868"/>
    </source>
</evidence>
<evidence type="ECO:0000256" key="1">
    <source>
        <dbReference type="SAM" id="Phobius"/>
    </source>
</evidence>
<keyword evidence="1" id="KW-0812">Transmembrane</keyword>
<dbReference type="EMBL" id="CP031976">
    <property type="protein sequence ID" value="QHI14355.1"/>
    <property type="molecule type" value="Genomic_DNA"/>
</dbReference>
<protein>
    <submittedName>
        <fullName evidence="2">Uncharacterized protein</fullName>
    </submittedName>
</protein>
<dbReference type="Proteomes" id="UP000463868">
    <property type="component" value="Chromosome"/>
</dbReference>
<keyword evidence="1" id="KW-0472">Membrane</keyword>
<organism evidence="2 3">
    <name type="scientific">Acinetobacter haemolyticus</name>
    <dbReference type="NCBI Taxonomy" id="29430"/>
    <lineage>
        <taxon>Bacteria</taxon>
        <taxon>Pseudomonadati</taxon>
        <taxon>Pseudomonadota</taxon>
        <taxon>Gammaproteobacteria</taxon>
        <taxon>Moraxellales</taxon>
        <taxon>Moraxellaceae</taxon>
        <taxon>Acinetobacter</taxon>
    </lineage>
</organism>
<proteinExistence type="predicted"/>
<reference evidence="2 3" key="1">
    <citation type="submission" date="2018-08" db="EMBL/GenBank/DDBJ databases">
        <title>Analysis of the genomic diversity of Mexican Acinetobacter haemolyticus clinical isolates.</title>
        <authorList>
            <person name="Castro-Jaimes S."/>
            <person name="Cevallos M.A."/>
        </authorList>
    </citation>
    <scope>NUCLEOTIDE SEQUENCE [LARGE SCALE GENOMIC DNA]</scope>
    <source>
        <strain evidence="2 3">AN43</strain>
    </source>
</reference>
<keyword evidence="1" id="KW-1133">Transmembrane helix</keyword>
<gene>
    <name evidence="2" type="ORF">AhaeAN43_13790</name>
</gene>